<feature type="transmembrane region" description="Helical" evidence="7">
    <location>
        <begin position="20"/>
        <end position="45"/>
    </location>
</feature>
<evidence type="ECO:0000313" key="9">
    <source>
        <dbReference type="EMBL" id="KAJ5607545.1"/>
    </source>
</evidence>
<evidence type="ECO:0000256" key="7">
    <source>
        <dbReference type="SAM" id="Phobius"/>
    </source>
</evidence>
<dbReference type="InterPro" id="IPR036259">
    <property type="entry name" value="MFS_trans_sf"/>
</dbReference>
<evidence type="ECO:0000313" key="10">
    <source>
        <dbReference type="Proteomes" id="UP001213799"/>
    </source>
</evidence>
<feature type="domain" description="Major facilitator superfamily (MFS) profile" evidence="8">
    <location>
        <begin position="21"/>
        <end position="479"/>
    </location>
</feature>
<feature type="region of interest" description="Disordered" evidence="6">
    <location>
        <begin position="211"/>
        <end position="237"/>
    </location>
</feature>
<evidence type="ECO:0000256" key="4">
    <source>
        <dbReference type="ARBA" id="ARBA00022989"/>
    </source>
</evidence>
<feature type="transmembrane region" description="Helical" evidence="7">
    <location>
        <begin position="65"/>
        <end position="85"/>
    </location>
</feature>
<dbReference type="InterPro" id="IPR020846">
    <property type="entry name" value="MFS_dom"/>
</dbReference>
<feature type="compositionally biased region" description="Low complexity" evidence="6">
    <location>
        <begin position="216"/>
        <end position="229"/>
    </location>
</feature>
<accession>A0AAD6H5W3</accession>
<dbReference type="InterPro" id="IPR050930">
    <property type="entry name" value="MFS_Vesicular_Transporter"/>
</dbReference>
<dbReference type="PROSITE" id="PS50850">
    <property type="entry name" value="MFS"/>
    <property type="match status" value="1"/>
</dbReference>
<dbReference type="RefSeq" id="XP_056754970.1">
    <property type="nucleotide sequence ID" value="XM_056895222.1"/>
</dbReference>
<dbReference type="PANTHER" id="PTHR23506">
    <property type="entry name" value="GH10249P"/>
    <property type="match status" value="1"/>
</dbReference>
<feature type="transmembrane region" description="Helical" evidence="7">
    <location>
        <begin position="342"/>
        <end position="365"/>
    </location>
</feature>
<reference evidence="9" key="1">
    <citation type="journal article" date="2023" name="IMA Fungus">
        <title>Comparative genomic study of the Penicillium genus elucidates a diverse pangenome and 15 lateral gene transfer events.</title>
        <authorList>
            <person name="Petersen C."/>
            <person name="Sorensen T."/>
            <person name="Nielsen M.R."/>
            <person name="Sondergaard T.E."/>
            <person name="Sorensen J.L."/>
            <person name="Fitzpatrick D.A."/>
            <person name="Frisvad J.C."/>
            <person name="Nielsen K.L."/>
        </authorList>
    </citation>
    <scope>NUCLEOTIDE SEQUENCE</scope>
    <source>
        <strain evidence="9">IBT 12815</strain>
    </source>
</reference>
<dbReference type="GO" id="GO:0022857">
    <property type="term" value="F:transmembrane transporter activity"/>
    <property type="evidence" value="ECO:0007669"/>
    <property type="project" value="InterPro"/>
</dbReference>
<dbReference type="GeneID" id="81585464"/>
<dbReference type="PANTHER" id="PTHR23506:SF23">
    <property type="entry name" value="GH10249P"/>
    <property type="match status" value="1"/>
</dbReference>
<organism evidence="9 10">
    <name type="scientific">Penicillium hordei</name>
    <dbReference type="NCBI Taxonomy" id="40994"/>
    <lineage>
        <taxon>Eukaryota</taxon>
        <taxon>Fungi</taxon>
        <taxon>Dikarya</taxon>
        <taxon>Ascomycota</taxon>
        <taxon>Pezizomycotina</taxon>
        <taxon>Eurotiomycetes</taxon>
        <taxon>Eurotiomycetidae</taxon>
        <taxon>Eurotiales</taxon>
        <taxon>Aspergillaceae</taxon>
        <taxon>Penicillium</taxon>
    </lineage>
</organism>
<dbReference type="EMBL" id="JAQJAE010000002">
    <property type="protein sequence ID" value="KAJ5607545.1"/>
    <property type="molecule type" value="Genomic_DNA"/>
</dbReference>
<name>A0AAD6H5W3_9EURO</name>
<evidence type="ECO:0000256" key="2">
    <source>
        <dbReference type="ARBA" id="ARBA00022448"/>
    </source>
</evidence>
<feature type="transmembrane region" description="Helical" evidence="7">
    <location>
        <begin position="118"/>
        <end position="139"/>
    </location>
</feature>
<protein>
    <recommendedName>
        <fullName evidence="8">Major facilitator superfamily (MFS) profile domain-containing protein</fullName>
    </recommendedName>
</protein>
<dbReference type="GO" id="GO:0016020">
    <property type="term" value="C:membrane"/>
    <property type="evidence" value="ECO:0007669"/>
    <property type="project" value="UniProtKB-SubCell"/>
</dbReference>
<keyword evidence="5 7" id="KW-0472">Membrane</keyword>
<evidence type="ECO:0000256" key="1">
    <source>
        <dbReference type="ARBA" id="ARBA00004141"/>
    </source>
</evidence>
<dbReference type="InterPro" id="IPR011701">
    <property type="entry name" value="MFS"/>
</dbReference>
<feature type="transmembrane region" description="Helical" evidence="7">
    <location>
        <begin position="151"/>
        <end position="173"/>
    </location>
</feature>
<evidence type="ECO:0000256" key="3">
    <source>
        <dbReference type="ARBA" id="ARBA00022692"/>
    </source>
</evidence>
<feature type="transmembrane region" description="Helical" evidence="7">
    <location>
        <begin position="448"/>
        <end position="473"/>
    </location>
</feature>
<comment type="caution">
    <text evidence="9">The sequence shown here is derived from an EMBL/GenBank/DDBJ whole genome shotgun (WGS) entry which is preliminary data.</text>
</comment>
<proteinExistence type="predicted"/>
<reference evidence="9" key="2">
    <citation type="submission" date="2023-01" db="EMBL/GenBank/DDBJ databases">
        <authorList>
            <person name="Petersen C."/>
        </authorList>
    </citation>
    <scope>NUCLEOTIDE SEQUENCE</scope>
    <source>
        <strain evidence="9">IBT 12815</strain>
    </source>
</reference>
<feature type="transmembrane region" description="Helical" evidence="7">
    <location>
        <begin position="92"/>
        <end position="112"/>
    </location>
</feature>
<keyword evidence="3 7" id="KW-0812">Transmembrane</keyword>
<dbReference type="AlphaFoldDB" id="A0AAD6H5W3"/>
<feature type="transmembrane region" description="Helical" evidence="7">
    <location>
        <begin position="179"/>
        <end position="201"/>
    </location>
</feature>
<evidence type="ECO:0000259" key="8">
    <source>
        <dbReference type="PROSITE" id="PS50850"/>
    </source>
</evidence>
<gene>
    <name evidence="9" type="ORF">N7537_004164</name>
</gene>
<feature type="transmembrane region" description="Helical" evidence="7">
    <location>
        <begin position="313"/>
        <end position="335"/>
    </location>
</feature>
<comment type="subcellular location">
    <subcellularLocation>
        <location evidence="1">Membrane</location>
        <topology evidence="1">Multi-pass membrane protein</topology>
    </subcellularLocation>
</comment>
<evidence type="ECO:0000256" key="6">
    <source>
        <dbReference type="SAM" id="MobiDB-lite"/>
    </source>
</evidence>
<dbReference type="SUPFAM" id="SSF103473">
    <property type="entry name" value="MFS general substrate transporter"/>
    <property type="match status" value="1"/>
</dbReference>
<keyword evidence="4 7" id="KW-1133">Transmembrane helix</keyword>
<keyword evidence="10" id="KW-1185">Reference proteome</keyword>
<dbReference type="Proteomes" id="UP001213799">
    <property type="component" value="Unassembled WGS sequence"/>
</dbReference>
<sequence>MEDIISRKPWLFNLRSSKQLIGLAVFSTTFTDGFLYGIIVSVLPFSLTVRSGVPEADVPFWTSTSLAVFGLAMVLGAPIAGWVVGKCKRRQTPFLGGLSCAFGATLAFMLGIKPWVIIVARIFQGLSAGVVYTAGLTLLVDTIESHELGPWIGFGLSGMNFGVLVSPILGGIVYEKSGFYPVFIMGLGVVLINLVLILLMIDRKTAAKYRGHNDSTKSSSLPNGSSPKSAISNGKRRLSTVEEGDLTVTTPLLSHCRDTSSVVVKDPSWWTIVGGFLRNHRIFAALYGCLINTILVSAMDAILPIFIKQTFHWFSSATGAMFLNLTIPSLIGPFVGMISDKYGVRLISGLGFTLAAIAVALLALIKHNNTTNKVMACVLLSFVGIGLNTSLTPLVAEIPRVVNTLQEEQPDIYGDKSAVTEAYMLLDAAFGAGTVLGPLLSELAFENLGWTGCTAMLGFLSVSAIVPVMVHLAPNPKSR</sequence>
<evidence type="ECO:0000256" key="5">
    <source>
        <dbReference type="ARBA" id="ARBA00023136"/>
    </source>
</evidence>
<dbReference type="Pfam" id="PF07690">
    <property type="entry name" value="MFS_1"/>
    <property type="match status" value="1"/>
</dbReference>
<feature type="transmembrane region" description="Helical" evidence="7">
    <location>
        <begin position="284"/>
        <end position="307"/>
    </location>
</feature>
<dbReference type="Gene3D" id="1.20.1250.20">
    <property type="entry name" value="MFS general substrate transporter like domains"/>
    <property type="match status" value="2"/>
</dbReference>
<keyword evidence="2" id="KW-0813">Transport</keyword>